<evidence type="ECO:0000313" key="2">
    <source>
        <dbReference type="Proteomes" id="UP001060085"/>
    </source>
</evidence>
<gene>
    <name evidence="1" type="ORF">M9H77_17175</name>
</gene>
<proteinExistence type="predicted"/>
<evidence type="ECO:0000313" key="1">
    <source>
        <dbReference type="EMBL" id="KAI5667322.1"/>
    </source>
</evidence>
<dbReference type="Proteomes" id="UP001060085">
    <property type="component" value="Linkage Group LG04"/>
</dbReference>
<name>A0ACC0B3V4_CATRO</name>
<protein>
    <submittedName>
        <fullName evidence="1">Uncharacterized protein</fullName>
    </submittedName>
</protein>
<comment type="caution">
    <text evidence="1">The sequence shown here is derived from an EMBL/GenBank/DDBJ whole genome shotgun (WGS) entry which is preliminary data.</text>
</comment>
<sequence length="139" mass="15689">MPTRCDWVSLWTGAQIGVSAHFVLPYRRSWRFLVGMLIGEVQKRALGNDSVEERVEELQENSAVAETSLLVSRTLGMEDSPSSAKEPLVDDGVESQPKKMFASLFVDNRNPSGRIQLYKVRELPDMESRMVLVLEDYGL</sequence>
<dbReference type="EMBL" id="CM044704">
    <property type="protein sequence ID" value="KAI5667322.1"/>
    <property type="molecule type" value="Genomic_DNA"/>
</dbReference>
<organism evidence="1 2">
    <name type="scientific">Catharanthus roseus</name>
    <name type="common">Madagascar periwinkle</name>
    <name type="synonym">Vinca rosea</name>
    <dbReference type="NCBI Taxonomy" id="4058"/>
    <lineage>
        <taxon>Eukaryota</taxon>
        <taxon>Viridiplantae</taxon>
        <taxon>Streptophyta</taxon>
        <taxon>Embryophyta</taxon>
        <taxon>Tracheophyta</taxon>
        <taxon>Spermatophyta</taxon>
        <taxon>Magnoliopsida</taxon>
        <taxon>eudicotyledons</taxon>
        <taxon>Gunneridae</taxon>
        <taxon>Pentapetalae</taxon>
        <taxon>asterids</taxon>
        <taxon>lamiids</taxon>
        <taxon>Gentianales</taxon>
        <taxon>Apocynaceae</taxon>
        <taxon>Rauvolfioideae</taxon>
        <taxon>Vinceae</taxon>
        <taxon>Catharanthinae</taxon>
        <taxon>Catharanthus</taxon>
    </lineage>
</organism>
<reference evidence="2" key="1">
    <citation type="journal article" date="2023" name="Nat. Plants">
        <title>Single-cell RNA sequencing provides a high-resolution roadmap for understanding the multicellular compartmentation of specialized metabolism.</title>
        <authorList>
            <person name="Sun S."/>
            <person name="Shen X."/>
            <person name="Li Y."/>
            <person name="Li Y."/>
            <person name="Wang S."/>
            <person name="Li R."/>
            <person name="Zhang H."/>
            <person name="Shen G."/>
            <person name="Guo B."/>
            <person name="Wei J."/>
            <person name="Xu J."/>
            <person name="St-Pierre B."/>
            <person name="Chen S."/>
            <person name="Sun C."/>
        </authorList>
    </citation>
    <scope>NUCLEOTIDE SEQUENCE [LARGE SCALE GENOMIC DNA]</scope>
</reference>
<accession>A0ACC0B3V4</accession>
<keyword evidence="2" id="KW-1185">Reference proteome</keyword>